<dbReference type="InterPro" id="IPR004113">
    <property type="entry name" value="FAD-bd_oxidored_4_C"/>
</dbReference>
<dbReference type="AlphaFoldDB" id="F8A7X2"/>
<keyword evidence="3" id="KW-0285">Flavoprotein</keyword>
<gene>
    <name evidence="7" type="ordered locus">Thein_0002</name>
</gene>
<organism evidence="7 8">
    <name type="scientific">Thermodesulfatator indicus (strain DSM 15286 / JCM 11887 / CIR29812)</name>
    <dbReference type="NCBI Taxonomy" id="667014"/>
    <lineage>
        <taxon>Bacteria</taxon>
        <taxon>Pseudomonadati</taxon>
        <taxon>Thermodesulfobacteriota</taxon>
        <taxon>Thermodesulfobacteria</taxon>
        <taxon>Thermodesulfobacteriales</taxon>
        <taxon>Thermodesulfatatoraceae</taxon>
        <taxon>Thermodesulfatator</taxon>
    </lineage>
</organism>
<evidence type="ECO:0000256" key="4">
    <source>
        <dbReference type="ARBA" id="ARBA00022827"/>
    </source>
</evidence>
<evidence type="ECO:0000256" key="2">
    <source>
        <dbReference type="ARBA" id="ARBA00008000"/>
    </source>
</evidence>
<dbReference type="PaxDb" id="667014-Thein_0002"/>
<dbReference type="Pfam" id="PF02913">
    <property type="entry name" value="FAD-oxidase_C"/>
    <property type="match status" value="1"/>
</dbReference>
<dbReference type="PANTHER" id="PTHR42934:SF3">
    <property type="entry name" value="D-LACTATE DEHYDROGENASE"/>
    <property type="match status" value="1"/>
</dbReference>
<dbReference type="eggNOG" id="COG0277">
    <property type="taxonomic scope" value="Bacteria"/>
</dbReference>
<dbReference type="InterPro" id="IPR016171">
    <property type="entry name" value="Vanillyl_alc_oxidase_C-sub2"/>
</dbReference>
<dbReference type="SUPFAM" id="SSF56176">
    <property type="entry name" value="FAD-binding/transporter-associated domain-like"/>
    <property type="match status" value="1"/>
</dbReference>
<evidence type="ECO:0000256" key="1">
    <source>
        <dbReference type="ARBA" id="ARBA00001974"/>
    </source>
</evidence>
<dbReference type="Gene3D" id="3.30.70.2740">
    <property type="match status" value="1"/>
</dbReference>
<dbReference type="InterPro" id="IPR051914">
    <property type="entry name" value="FAD-linked_OxidoTrans_Type4"/>
</dbReference>
<evidence type="ECO:0000256" key="3">
    <source>
        <dbReference type="ARBA" id="ARBA00022630"/>
    </source>
</evidence>
<dbReference type="InParanoid" id="F8A7X2"/>
<dbReference type="KEGG" id="tid:Thein_0002"/>
<dbReference type="InterPro" id="IPR016164">
    <property type="entry name" value="FAD-linked_Oxase-like_C"/>
</dbReference>
<dbReference type="FunFam" id="3.30.70.2740:FF:000001">
    <property type="entry name" value="D-lactate dehydrogenase mitochondrial"/>
    <property type="match status" value="1"/>
</dbReference>
<dbReference type="Gene3D" id="1.10.45.10">
    <property type="entry name" value="Vanillyl-alcohol Oxidase, Chain A, domain 4"/>
    <property type="match status" value="1"/>
</dbReference>
<dbReference type="FunCoup" id="F8A7X2">
    <property type="interactions" value="324"/>
</dbReference>
<evidence type="ECO:0000313" key="7">
    <source>
        <dbReference type="EMBL" id="AEH43888.1"/>
    </source>
</evidence>
<keyword evidence="8" id="KW-1185">Reference proteome</keyword>
<dbReference type="OrthoDB" id="9811557at2"/>
<dbReference type="EMBL" id="CP002683">
    <property type="protein sequence ID" value="AEH43888.1"/>
    <property type="molecule type" value="Genomic_DNA"/>
</dbReference>
<accession>F8A7X2</accession>
<dbReference type="HOGENOM" id="CLU_017779_9_2_0"/>
<sequence>MKNTYNPLSSSIRKKLRQILGKRFLETQEDLRAYSVDASPHSFLPEAVALPESAEEIAQILRLAQKEKFPVIPRGAGTSTTGATLAVKGGLVISLLRLNRILEINREDLVAVVEPGVFTGDFKRAVEEVGLFYPPDPASYEFSTIGGNVACGAGGPKGLKYGTTKDYVLGLEVVTARGEIIFCGRRTMKGVVGYDLVHLFTGSEGTLGVITKLILKLIPKPPCQATLALWLEDTEKAAKAFLEILKAKLFPATAELLDDTTLLAVKRFLEKEILRAQALLLLEFDGAKKQVEEDLLQAQKILKNFGLKLEVATSKQEREKLWRARRLISPALKKIAPGKLADDVVLPRSKVPEFLSFAKNTGEKYGLTVACFGHLGDGNIHVNILFEKNDEIKAQKVRVEILNKVLDLCGTISGEHGIGLTKKGFLPKELSPEVLSLMKGIKQVFDPHNILNPEKIF</sequence>
<proteinExistence type="inferred from homology"/>
<dbReference type="GO" id="GO:0016491">
    <property type="term" value="F:oxidoreductase activity"/>
    <property type="evidence" value="ECO:0007669"/>
    <property type="project" value="UniProtKB-KW"/>
</dbReference>
<reference evidence="7 8" key="2">
    <citation type="journal article" date="2012" name="Stand. Genomic Sci.">
        <title>Complete genome sequence of the thermophilic sulfate-reducing ocean bacterium Thermodesulfatator indicus type strain (CIR29812(T)).</title>
        <authorList>
            <person name="Anderson I."/>
            <person name="Saunders E."/>
            <person name="Lapidus A."/>
            <person name="Nolan M."/>
            <person name="Lucas S."/>
            <person name="Tice H."/>
            <person name="Del Rio T.G."/>
            <person name="Cheng J.F."/>
            <person name="Han C."/>
            <person name="Tapia R."/>
            <person name="Goodwin L.A."/>
            <person name="Pitluck S."/>
            <person name="Liolios K."/>
            <person name="Mavromatis K."/>
            <person name="Pagani I."/>
            <person name="Ivanova N."/>
            <person name="Mikhailova N."/>
            <person name="Pati A."/>
            <person name="Chen A."/>
            <person name="Palaniappan K."/>
            <person name="Land M."/>
            <person name="Hauser L."/>
            <person name="Jeffries C.D."/>
            <person name="Chang Y.J."/>
            <person name="Brambilla E.M."/>
            <person name="Rohde M."/>
            <person name="Spring S."/>
            <person name="Goker M."/>
            <person name="Detter J.C."/>
            <person name="Woyke T."/>
            <person name="Bristow J."/>
            <person name="Eisen J.A."/>
            <person name="Markowitz V."/>
            <person name="Hugenholtz P."/>
            <person name="Kyrpides N.C."/>
            <person name="Klenk H.P."/>
        </authorList>
    </citation>
    <scope>NUCLEOTIDE SEQUENCE [LARGE SCALE GENOMIC DNA]</scope>
    <source>
        <strain evidence="8">DSM 15286 / JCM 11887 / CIR29812</strain>
    </source>
</reference>
<comment type="cofactor">
    <cofactor evidence="1">
        <name>FAD</name>
        <dbReference type="ChEBI" id="CHEBI:57692"/>
    </cofactor>
</comment>
<dbReference type="Pfam" id="PF01565">
    <property type="entry name" value="FAD_binding_4"/>
    <property type="match status" value="1"/>
</dbReference>
<dbReference type="PROSITE" id="PS51387">
    <property type="entry name" value="FAD_PCMH"/>
    <property type="match status" value="1"/>
</dbReference>
<evidence type="ECO:0000256" key="5">
    <source>
        <dbReference type="ARBA" id="ARBA00023002"/>
    </source>
</evidence>
<dbReference type="InterPro" id="IPR016169">
    <property type="entry name" value="FAD-bd_PCMH_sub2"/>
</dbReference>
<feature type="domain" description="FAD-binding PCMH-type" evidence="6">
    <location>
        <begin position="41"/>
        <end position="220"/>
    </location>
</feature>
<dbReference type="FunFam" id="1.10.45.10:FF:000001">
    <property type="entry name" value="D-lactate dehydrogenase mitochondrial"/>
    <property type="match status" value="1"/>
</dbReference>
<comment type="similarity">
    <text evidence="2">Belongs to the FAD-binding oxidoreductase/transferase type 4 family.</text>
</comment>
<dbReference type="SUPFAM" id="SSF55103">
    <property type="entry name" value="FAD-linked oxidases, C-terminal domain"/>
    <property type="match status" value="1"/>
</dbReference>
<dbReference type="PANTHER" id="PTHR42934">
    <property type="entry name" value="GLYCOLATE OXIDASE SUBUNIT GLCD"/>
    <property type="match status" value="1"/>
</dbReference>
<keyword evidence="4" id="KW-0274">FAD</keyword>
<reference evidence="8" key="1">
    <citation type="submission" date="2011-04" db="EMBL/GenBank/DDBJ databases">
        <title>The complete genome of Thermodesulfatator indicus DSM 15286.</title>
        <authorList>
            <person name="Lucas S."/>
            <person name="Copeland A."/>
            <person name="Lapidus A."/>
            <person name="Bruce D."/>
            <person name="Goodwin L."/>
            <person name="Pitluck S."/>
            <person name="Peters L."/>
            <person name="Kyrpides N."/>
            <person name="Mavromatis K."/>
            <person name="Pagani I."/>
            <person name="Ivanova N."/>
            <person name="Saunders L."/>
            <person name="Detter J.C."/>
            <person name="Tapia R."/>
            <person name="Han C."/>
            <person name="Land M."/>
            <person name="Hauser L."/>
            <person name="Markowitz V."/>
            <person name="Cheng J.-F."/>
            <person name="Hugenholtz P."/>
            <person name="Woyke T."/>
            <person name="Wu D."/>
            <person name="Spring S."/>
            <person name="Schroeder M."/>
            <person name="Brambilla E."/>
            <person name="Klenk H.-P."/>
            <person name="Eisen J.A."/>
        </authorList>
    </citation>
    <scope>NUCLEOTIDE SEQUENCE [LARGE SCALE GENOMIC DNA]</scope>
    <source>
        <strain evidence="8">DSM 15286 / JCM 11887 / CIR29812</strain>
    </source>
</reference>
<protein>
    <submittedName>
        <fullName evidence="7">FAD linked oxidase domain protein</fullName>
    </submittedName>
</protein>
<dbReference type="GO" id="GO:0071949">
    <property type="term" value="F:FAD binding"/>
    <property type="evidence" value="ECO:0007669"/>
    <property type="project" value="InterPro"/>
</dbReference>
<dbReference type="STRING" id="667014.Thein_0002"/>
<keyword evidence="5" id="KW-0560">Oxidoreductase</keyword>
<name>F8A7X2_THEID</name>
<dbReference type="InterPro" id="IPR006094">
    <property type="entry name" value="Oxid_FAD_bind_N"/>
</dbReference>
<evidence type="ECO:0000313" key="8">
    <source>
        <dbReference type="Proteomes" id="UP000006793"/>
    </source>
</evidence>
<dbReference type="InterPro" id="IPR016166">
    <property type="entry name" value="FAD-bd_PCMH"/>
</dbReference>
<dbReference type="Proteomes" id="UP000006793">
    <property type="component" value="Chromosome"/>
</dbReference>
<evidence type="ECO:0000259" key="6">
    <source>
        <dbReference type="PROSITE" id="PS51387"/>
    </source>
</evidence>
<dbReference type="Gene3D" id="3.30.465.10">
    <property type="match status" value="1"/>
</dbReference>
<dbReference type="InterPro" id="IPR036318">
    <property type="entry name" value="FAD-bd_PCMH-like_sf"/>
</dbReference>